<dbReference type="EMBL" id="BGPR01004689">
    <property type="protein sequence ID" value="GBN02270.1"/>
    <property type="molecule type" value="Genomic_DNA"/>
</dbReference>
<protein>
    <submittedName>
        <fullName evidence="1">Uncharacterized protein</fullName>
    </submittedName>
</protein>
<keyword evidence="2" id="KW-1185">Reference proteome</keyword>
<dbReference type="Proteomes" id="UP000499080">
    <property type="component" value="Unassembled WGS sequence"/>
</dbReference>
<name>A0A4Y2KK43_ARAVE</name>
<evidence type="ECO:0000313" key="2">
    <source>
        <dbReference type="Proteomes" id="UP000499080"/>
    </source>
</evidence>
<reference evidence="1 2" key="1">
    <citation type="journal article" date="2019" name="Sci. Rep.">
        <title>Orb-weaving spider Araneus ventricosus genome elucidates the spidroin gene catalogue.</title>
        <authorList>
            <person name="Kono N."/>
            <person name="Nakamura H."/>
            <person name="Ohtoshi R."/>
            <person name="Moran D.A.P."/>
            <person name="Shinohara A."/>
            <person name="Yoshida Y."/>
            <person name="Fujiwara M."/>
            <person name="Mori M."/>
            <person name="Tomita M."/>
            <person name="Arakawa K."/>
        </authorList>
    </citation>
    <scope>NUCLEOTIDE SEQUENCE [LARGE SCALE GENOMIC DNA]</scope>
</reference>
<gene>
    <name evidence="1" type="ORF">AVEN_209047_1</name>
</gene>
<accession>A0A4Y2KK43</accession>
<evidence type="ECO:0000313" key="1">
    <source>
        <dbReference type="EMBL" id="GBN02270.1"/>
    </source>
</evidence>
<organism evidence="1 2">
    <name type="scientific">Araneus ventricosus</name>
    <name type="common">Orbweaver spider</name>
    <name type="synonym">Epeira ventricosa</name>
    <dbReference type="NCBI Taxonomy" id="182803"/>
    <lineage>
        <taxon>Eukaryota</taxon>
        <taxon>Metazoa</taxon>
        <taxon>Ecdysozoa</taxon>
        <taxon>Arthropoda</taxon>
        <taxon>Chelicerata</taxon>
        <taxon>Arachnida</taxon>
        <taxon>Araneae</taxon>
        <taxon>Araneomorphae</taxon>
        <taxon>Entelegynae</taxon>
        <taxon>Araneoidea</taxon>
        <taxon>Araneidae</taxon>
        <taxon>Araneus</taxon>
    </lineage>
</organism>
<dbReference type="AlphaFoldDB" id="A0A4Y2KK43"/>
<dbReference type="OrthoDB" id="6726328at2759"/>
<proteinExistence type="predicted"/>
<comment type="caution">
    <text evidence="1">The sequence shown here is derived from an EMBL/GenBank/DDBJ whole genome shotgun (WGS) entry which is preliminary data.</text>
</comment>
<sequence>MIISGKFTNEARWLHGHQNLSDHGFFSVTMQVTGCLDEDGLDMVVLSHNVPNHLVYFFLFCSLGAASMILERPDTFEIVRQSMRRRCHACINTNGRNL</sequence>